<name>A0ABY7BXH4_9HYPH</name>
<feature type="transmembrane region" description="Helical" evidence="2">
    <location>
        <begin position="186"/>
        <end position="205"/>
    </location>
</feature>
<evidence type="ECO:0000313" key="4">
    <source>
        <dbReference type="Proteomes" id="UP001164020"/>
    </source>
</evidence>
<feature type="transmembrane region" description="Helical" evidence="2">
    <location>
        <begin position="73"/>
        <end position="94"/>
    </location>
</feature>
<sequence length="433" mass="47235">MDFWRGIALVMIFINHIPGNLYENFTSRNFGFSDAAELFVFLAGFASAYAYGRLFLAGHRLVATLKAWRRAGVLALVQLMLATLAVGIFSWGALALGRGELLSRIGLSQFISAPIETMIGFATMTHQLGYVNILPMYAVILLMLPGLLALARIGLNLMLGISATLWLLAAVFGIDPPNYPLPGGWFFNPFSWQLIFAVGLFCGFRRIETGQSVPFRPWLMALAGGYCMIAFLTIRFDLWSWWGSLPFPVMVSGFDKTYVSLPRLLHTIAIIYLFANAAKTSPFSTVTRDNPFAMLGRHSLPVFALGTVLSLAGQVLKYDQTPHFLTDTLLIAAGIAIQFALAKFLDWWAVAQKAALGPKAGRAVDPTRAEKSIGAEPVSGEAGKRGAVSTTGAKRLEACGLMHPVVYTRRVVSQFSDVVEAPFFFGLSPLSST</sequence>
<feature type="transmembrane region" description="Helical" evidence="2">
    <location>
        <begin position="258"/>
        <end position="278"/>
    </location>
</feature>
<keyword evidence="2" id="KW-0812">Transmembrane</keyword>
<feature type="transmembrane region" description="Helical" evidence="2">
    <location>
        <begin position="128"/>
        <end position="150"/>
    </location>
</feature>
<dbReference type="EMBL" id="CP114029">
    <property type="protein sequence ID" value="WAP67459.1"/>
    <property type="molecule type" value="Genomic_DNA"/>
</dbReference>
<dbReference type="PANTHER" id="PTHR38592">
    <property type="entry name" value="BLL4819 PROTEIN"/>
    <property type="match status" value="1"/>
</dbReference>
<dbReference type="Pfam" id="PF10129">
    <property type="entry name" value="OpgC_C"/>
    <property type="match status" value="1"/>
</dbReference>
<evidence type="ECO:0000256" key="1">
    <source>
        <dbReference type="SAM" id="MobiDB-lite"/>
    </source>
</evidence>
<evidence type="ECO:0000313" key="3">
    <source>
        <dbReference type="EMBL" id="WAP67459.1"/>
    </source>
</evidence>
<organism evidence="3 4">
    <name type="scientific">Jiella pelagia</name>
    <dbReference type="NCBI Taxonomy" id="2986949"/>
    <lineage>
        <taxon>Bacteria</taxon>
        <taxon>Pseudomonadati</taxon>
        <taxon>Pseudomonadota</taxon>
        <taxon>Alphaproteobacteria</taxon>
        <taxon>Hyphomicrobiales</taxon>
        <taxon>Aurantimonadaceae</taxon>
        <taxon>Jiella</taxon>
    </lineage>
</organism>
<proteinExistence type="predicted"/>
<dbReference type="Proteomes" id="UP001164020">
    <property type="component" value="Chromosome"/>
</dbReference>
<dbReference type="PIRSF" id="PIRSF028704">
    <property type="entry name" value="UPC028704"/>
    <property type="match status" value="1"/>
</dbReference>
<keyword evidence="4" id="KW-1185">Reference proteome</keyword>
<dbReference type="RefSeq" id="WP_268879918.1">
    <property type="nucleotide sequence ID" value="NZ_CP114029.1"/>
</dbReference>
<feature type="region of interest" description="Disordered" evidence="1">
    <location>
        <begin position="367"/>
        <end position="386"/>
    </location>
</feature>
<feature type="transmembrane region" description="Helical" evidence="2">
    <location>
        <begin position="217"/>
        <end position="238"/>
    </location>
</feature>
<keyword evidence="2" id="KW-0472">Membrane</keyword>
<dbReference type="InterPro" id="IPR014550">
    <property type="entry name" value="UCP028704_OpgC"/>
</dbReference>
<accession>A0ABY7BXH4</accession>
<gene>
    <name evidence="3" type="primary">opgC</name>
    <name evidence="3" type="ORF">OH818_18290</name>
</gene>
<feature type="transmembrane region" description="Helical" evidence="2">
    <location>
        <begin position="157"/>
        <end position="174"/>
    </location>
</feature>
<evidence type="ECO:0000256" key="2">
    <source>
        <dbReference type="SAM" id="Phobius"/>
    </source>
</evidence>
<protein>
    <submittedName>
        <fullName evidence="3">OpgC domain-containing protein</fullName>
    </submittedName>
</protein>
<keyword evidence="2" id="KW-1133">Transmembrane helix</keyword>
<reference evidence="3" key="1">
    <citation type="submission" date="2022-12" db="EMBL/GenBank/DDBJ databases">
        <title>Jiella pelagia sp. nov., isolated from phosphonate enriched culture of Northwest Pacific surface seawater.</title>
        <authorList>
            <person name="Shin D.Y."/>
            <person name="Hwang C.Y."/>
        </authorList>
    </citation>
    <scope>NUCLEOTIDE SEQUENCE</scope>
    <source>
        <strain evidence="3">HL-NP1</strain>
    </source>
</reference>
<feature type="transmembrane region" description="Helical" evidence="2">
    <location>
        <begin position="35"/>
        <end position="52"/>
    </location>
</feature>
<feature type="transmembrane region" description="Helical" evidence="2">
    <location>
        <begin position="299"/>
        <end position="316"/>
    </location>
</feature>
<feature type="transmembrane region" description="Helical" evidence="2">
    <location>
        <begin position="328"/>
        <end position="349"/>
    </location>
</feature>
<dbReference type="PANTHER" id="PTHR38592:SF3">
    <property type="entry name" value="BLL4819 PROTEIN"/>
    <property type="match status" value="1"/>
</dbReference>